<proteinExistence type="predicted"/>
<feature type="domain" description="CRIB" evidence="1">
    <location>
        <begin position="28"/>
        <end position="42"/>
    </location>
</feature>
<dbReference type="InterPro" id="IPR051296">
    <property type="entry name" value="Cdc42_Effector_BORG/CEP"/>
</dbReference>
<dbReference type="GO" id="GO:0030838">
    <property type="term" value="P:positive regulation of actin filament polymerization"/>
    <property type="evidence" value="ECO:0007669"/>
    <property type="project" value="TreeGrafter"/>
</dbReference>
<dbReference type="PANTHER" id="PTHR15344:SF12">
    <property type="entry name" value="CRIB DOMAIN-CONTAINING PROTEIN"/>
    <property type="match status" value="1"/>
</dbReference>
<dbReference type="AlphaFoldDB" id="A0A8C4NEZ8"/>
<dbReference type="Proteomes" id="UP000694388">
    <property type="component" value="Unplaced"/>
</dbReference>
<dbReference type="GO" id="GO:0031274">
    <property type="term" value="P:positive regulation of pseudopodium assembly"/>
    <property type="evidence" value="ECO:0007669"/>
    <property type="project" value="TreeGrafter"/>
</dbReference>
<dbReference type="InterPro" id="IPR000095">
    <property type="entry name" value="CRIB_dom"/>
</dbReference>
<dbReference type="GO" id="GO:0008360">
    <property type="term" value="P:regulation of cell shape"/>
    <property type="evidence" value="ECO:0007669"/>
    <property type="project" value="TreeGrafter"/>
</dbReference>
<dbReference type="PROSITE" id="PS50108">
    <property type="entry name" value="CRIB"/>
    <property type="match status" value="1"/>
</dbReference>
<dbReference type="GO" id="GO:0031267">
    <property type="term" value="F:small GTPase binding"/>
    <property type="evidence" value="ECO:0007669"/>
    <property type="project" value="TreeGrafter"/>
</dbReference>
<reference evidence="2" key="2">
    <citation type="submission" date="2025-09" db="UniProtKB">
        <authorList>
            <consortium name="Ensembl"/>
        </authorList>
    </citation>
    <scope>IDENTIFICATION</scope>
</reference>
<name>A0A8C4NEZ8_EPTBU</name>
<dbReference type="GO" id="GO:0005737">
    <property type="term" value="C:cytoplasm"/>
    <property type="evidence" value="ECO:0007669"/>
    <property type="project" value="TreeGrafter"/>
</dbReference>
<sequence length="161" mass="17172">MPVKPPIYLKPTQMRGQTLRDVLSGDMISPPLGDFRHMMHVGSAATKPSAGLSTFGDLSFLWGQADGAENPAGPNEENSILGAAMMGGLGNHVTSPVLRNAVLLPLGGSEQALVLPAWATKRHKEVQDNVLSVAIIEKLLSHATCVMDRVKNNLLARPMTL</sequence>
<protein>
    <recommendedName>
        <fullName evidence="1">CRIB domain-containing protein</fullName>
    </recommendedName>
</protein>
<evidence type="ECO:0000313" key="3">
    <source>
        <dbReference type="Proteomes" id="UP000694388"/>
    </source>
</evidence>
<dbReference type="GeneTree" id="ENSGT00940000173254"/>
<dbReference type="GO" id="GO:0005886">
    <property type="term" value="C:plasma membrane"/>
    <property type="evidence" value="ECO:0007669"/>
    <property type="project" value="TreeGrafter"/>
</dbReference>
<dbReference type="GO" id="GO:0007266">
    <property type="term" value="P:Rho protein signal transduction"/>
    <property type="evidence" value="ECO:0007669"/>
    <property type="project" value="TreeGrafter"/>
</dbReference>
<accession>A0A8C4NEZ8</accession>
<dbReference type="Ensembl" id="ENSEBUT00000007210.1">
    <property type="protein sequence ID" value="ENSEBUP00000006748.1"/>
    <property type="gene ID" value="ENSEBUG00000004442.1"/>
</dbReference>
<keyword evidence="3" id="KW-1185">Reference proteome</keyword>
<dbReference type="GO" id="GO:0005856">
    <property type="term" value="C:cytoskeleton"/>
    <property type="evidence" value="ECO:0007669"/>
    <property type="project" value="TreeGrafter"/>
</dbReference>
<dbReference type="SMART" id="SM00285">
    <property type="entry name" value="PBD"/>
    <property type="match status" value="1"/>
</dbReference>
<evidence type="ECO:0000259" key="1">
    <source>
        <dbReference type="PROSITE" id="PS50108"/>
    </source>
</evidence>
<reference evidence="2" key="1">
    <citation type="submission" date="2025-08" db="UniProtKB">
        <authorList>
            <consortium name="Ensembl"/>
        </authorList>
    </citation>
    <scope>IDENTIFICATION</scope>
</reference>
<dbReference type="PANTHER" id="PTHR15344">
    <property type="entry name" value="CDC42 EFFECTOR PROTEIN BORG"/>
    <property type="match status" value="1"/>
</dbReference>
<evidence type="ECO:0000313" key="2">
    <source>
        <dbReference type="Ensembl" id="ENSEBUP00000006748.1"/>
    </source>
</evidence>
<organism evidence="2 3">
    <name type="scientific">Eptatretus burgeri</name>
    <name type="common">Inshore hagfish</name>
    <dbReference type="NCBI Taxonomy" id="7764"/>
    <lineage>
        <taxon>Eukaryota</taxon>
        <taxon>Metazoa</taxon>
        <taxon>Chordata</taxon>
        <taxon>Craniata</taxon>
        <taxon>Vertebrata</taxon>
        <taxon>Cyclostomata</taxon>
        <taxon>Myxini</taxon>
        <taxon>Myxiniformes</taxon>
        <taxon>Myxinidae</taxon>
        <taxon>Eptatretinae</taxon>
        <taxon>Eptatretus</taxon>
    </lineage>
</organism>